<dbReference type="Pfam" id="PF00903">
    <property type="entry name" value="Glyoxalase"/>
    <property type="match status" value="1"/>
</dbReference>
<evidence type="ECO:0000313" key="3">
    <source>
        <dbReference type="Proteomes" id="UP000248790"/>
    </source>
</evidence>
<accession>A0A327WNS4</accession>
<dbReference type="OrthoDB" id="9789012at2"/>
<dbReference type="PROSITE" id="PS51819">
    <property type="entry name" value="VOC"/>
    <property type="match status" value="1"/>
</dbReference>
<dbReference type="InterPro" id="IPR029068">
    <property type="entry name" value="Glyas_Bleomycin-R_OHBP_Dase"/>
</dbReference>
<dbReference type="AlphaFoldDB" id="A0A327WNS4"/>
<dbReference type="RefSeq" id="WP_111630706.1">
    <property type="nucleotide sequence ID" value="NZ_QLMC01000006.1"/>
</dbReference>
<sequence length="140" mass="15285">MANLLFSHIALSCADPVRTERFYSAHFGFRRARVVPLGGDNEIVFLKNDQSVYLELFRADAELPNLPAPAGDGPHYPGVRHLAFQVTDVGAAVQALGDAAEITLGPLDFSDFIPGWKTVWLKDPDGNIVEISQGYTDQDA</sequence>
<proteinExistence type="predicted"/>
<gene>
    <name evidence="2" type="ORF">LX87_04686</name>
</gene>
<reference evidence="2 3" key="1">
    <citation type="submission" date="2018-06" db="EMBL/GenBank/DDBJ databases">
        <title>Genomic Encyclopedia of Archaeal and Bacterial Type Strains, Phase II (KMG-II): from individual species to whole genera.</title>
        <authorList>
            <person name="Goeker M."/>
        </authorList>
    </citation>
    <scope>NUCLEOTIDE SEQUENCE [LARGE SCALE GENOMIC DNA]</scope>
    <source>
        <strain evidence="2 3">DSM 21851</strain>
    </source>
</reference>
<keyword evidence="3" id="KW-1185">Reference proteome</keyword>
<evidence type="ECO:0000313" key="2">
    <source>
        <dbReference type="EMBL" id="RAJ93174.1"/>
    </source>
</evidence>
<organism evidence="2 3">
    <name type="scientific">Larkinella arboricola</name>
    <dbReference type="NCBI Taxonomy" id="643671"/>
    <lineage>
        <taxon>Bacteria</taxon>
        <taxon>Pseudomonadati</taxon>
        <taxon>Bacteroidota</taxon>
        <taxon>Cytophagia</taxon>
        <taxon>Cytophagales</taxon>
        <taxon>Spirosomataceae</taxon>
        <taxon>Larkinella</taxon>
    </lineage>
</organism>
<dbReference type="SUPFAM" id="SSF54593">
    <property type="entry name" value="Glyoxalase/Bleomycin resistance protein/Dihydroxybiphenyl dioxygenase"/>
    <property type="match status" value="1"/>
</dbReference>
<feature type="domain" description="VOC" evidence="1">
    <location>
        <begin position="5"/>
        <end position="134"/>
    </location>
</feature>
<comment type="caution">
    <text evidence="2">The sequence shown here is derived from an EMBL/GenBank/DDBJ whole genome shotgun (WGS) entry which is preliminary data.</text>
</comment>
<dbReference type="InterPro" id="IPR004360">
    <property type="entry name" value="Glyas_Fos-R_dOase_dom"/>
</dbReference>
<evidence type="ECO:0000259" key="1">
    <source>
        <dbReference type="PROSITE" id="PS51819"/>
    </source>
</evidence>
<name>A0A327WNS4_LARAB</name>
<dbReference type="CDD" id="cd06587">
    <property type="entry name" value="VOC"/>
    <property type="match status" value="1"/>
</dbReference>
<dbReference type="Gene3D" id="3.10.180.10">
    <property type="entry name" value="2,3-Dihydroxybiphenyl 1,2-Dioxygenase, domain 1"/>
    <property type="match status" value="1"/>
</dbReference>
<dbReference type="EMBL" id="QLMC01000006">
    <property type="protein sequence ID" value="RAJ93174.1"/>
    <property type="molecule type" value="Genomic_DNA"/>
</dbReference>
<dbReference type="Proteomes" id="UP000248790">
    <property type="component" value="Unassembled WGS sequence"/>
</dbReference>
<protein>
    <submittedName>
        <fullName evidence="2">Glyoxylase I family protein</fullName>
    </submittedName>
</protein>
<dbReference type="InterPro" id="IPR037523">
    <property type="entry name" value="VOC_core"/>
</dbReference>